<dbReference type="Proteomes" id="UP000316735">
    <property type="component" value="Segment"/>
</dbReference>
<proteinExistence type="predicted"/>
<name>A0A514DES8_9CAUD</name>
<evidence type="ECO:0008006" key="3">
    <source>
        <dbReference type="Google" id="ProtNLM"/>
    </source>
</evidence>
<gene>
    <name evidence="1" type="primary">8</name>
    <name evidence="1" type="ORF">SEA_DUBU_8</name>
</gene>
<evidence type="ECO:0000313" key="2">
    <source>
        <dbReference type="Proteomes" id="UP000316735"/>
    </source>
</evidence>
<dbReference type="RefSeq" id="YP_010655452.1">
    <property type="nucleotide sequence ID" value="NC_070828.1"/>
</dbReference>
<reference evidence="1 2" key="1">
    <citation type="submission" date="2019-05" db="EMBL/GenBank/DDBJ databases">
        <authorList>
            <person name="Derk J.T."/>
            <person name="Gurtovaia V."/>
            <person name="Hoskins I.B.W."/>
            <person name="Meyer D.A."/>
            <person name="Wheatley K.M."/>
            <person name="Pape-Zambito D.A."/>
            <person name="Garlena R.A."/>
            <person name="Russell D.A."/>
            <person name="Pope W.H."/>
            <person name="Jacobs-Sera D."/>
            <person name="Hatfull G.F."/>
        </authorList>
    </citation>
    <scope>NUCLEOTIDE SEQUENCE [LARGE SCALE GENOMIC DNA]</scope>
</reference>
<organism evidence="1 2">
    <name type="scientific">Streptomyces phage Dubu</name>
    <dbReference type="NCBI Taxonomy" id="2591226"/>
    <lineage>
        <taxon>Viruses</taxon>
        <taxon>Duplodnaviria</taxon>
        <taxon>Heunggongvirae</taxon>
        <taxon>Uroviricota</taxon>
        <taxon>Caudoviricetes</taxon>
        <taxon>Dubuvirus</taxon>
        <taxon>Dubuvirus dubu</taxon>
    </lineage>
</organism>
<dbReference type="GeneID" id="77931314"/>
<accession>A0A514DES8</accession>
<evidence type="ECO:0000313" key="1">
    <source>
        <dbReference type="EMBL" id="QDH92113.1"/>
    </source>
</evidence>
<keyword evidence="2" id="KW-1185">Reference proteome</keyword>
<dbReference type="EMBL" id="MK937595">
    <property type="protein sequence ID" value="QDH92113.1"/>
    <property type="molecule type" value="Genomic_DNA"/>
</dbReference>
<dbReference type="KEGG" id="vg:77931314"/>
<protein>
    <recommendedName>
        <fullName evidence="3">Head-to-tail adaptor</fullName>
    </recommendedName>
</protein>
<sequence>MALPTLATVADLEARGVTIEPSEVAAVNVYLDVASTLVRDAAGSPISQTTSTVVLEGEPGPRLFLPGPPVRSVSAVLVDGQAVTGWKLASGALVRAAGWRPGPDPSEVTVTYVHGLPTVPSDIVDLVCRLVGQALVSYRSGETLSRAVQTERIGDYQVTYADTETGTMSLTSFQRDRLAARFGGGVGTARLR</sequence>